<dbReference type="EMBL" id="OY660879">
    <property type="protein sequence ID" value="CAJ1075331.1"/>
    <property type="molecule type" value="Genomic_DNA"/>
</dbReference>
<organism evidence="2 4">
    <name type="scientific">Xyrichtys novacula</name>
    <name type="common">Pearly razorfish</name>
    <name type="synonym">Hemipteronotus novacula</name>
    <dbReference type="NCBI Taxonomy" id="13765"/>
    <lineage>
        <taxon>Eukaryota</taxon>
        <taxon>Metazoa</taxon>
        <taxon>Chordata</taxon>
        <taxon>Craniata</taxon>
        <taxon>Vertebrata</taxon>
        <taxon>Euteleostomi</taxon>
        <taxon>Actinopterygii</taxon>
        <taxon>Neopterygii</taxon>
        <taxon>Teleostei</taxon>
        <taxon>Neoteleostei</taxon>
        <taxon>Acanthomorphata</taxon>
        <taxon>Eupercaria</taxon>
        <taxon>Labriformes</taxon>
        <taxon>Labridae</taxon>
        <taxon>Xyrichtys</taxon>
    </lineage>
</organism>
<feature type="coiled-coil region" evidence="1">
    <location>
        <begin position="24"/>
        <end position="119"/>
    </location>
</feature>
<dbReference type="Proteomes" id="UP001178508">
    <property type="component" value="Chromosome 16"/>
</dbReference>
<evidence type="ECO:0000256" key="1">
    <source>
        <dbReference type="SAM" id="Coils"/>
    </source>
</evidence>
<evidence type="ECO:0000313" key="4">
    <source>
        <dbReference type="Proteomes" id="UP001178508"/>
    </source>
</evidence>
<dbReference type="PANTHER" id="PTHR21683:SF2">
    <property type="entry name" value="COILED-COIL DOMAIN-CONTAINING PROTEIN 42 LIKE-2-LIKE"/>
    <property type="match status" value="1"/>
</dbReference>
<evidence type="ECO:0000313" key="3">
    <source>
        <dbReference type="EMBL" id="CAJ1075332.1"/>
    </source>
</evidence>
<dbReference type="AlphaFoldDB" id="A0AAV1GR76"/>
<dbReference type="InterPro" id="IPR051147">
    <property type="entry name" value="CFAP_domain-containing"/>
</dbReference>
<reference evidence="2" key="1">
    <citation type="submission" date="2023-08" db="EMBL/GenBank/DDBJ databases">
        <authorList>
            <person name="Alioto T."/>
            <person name="Alioto T."/>
            <person name="Gomez Garrido J."/>
        </authorList>
    </citation>
    <scope>NUCLEOTIDE SEQUENCE</scope>
</reference>
<keyword evidence="4" id="KW-1185">Reference proteome</keyword>
<dbReference type="EMBL" id="OY660879">
    <property type="protein sequence ID" value="CAJ1075332.1"/>
    <property type="molecule type" value="Genomic_DNA"/>
</dbReference>
<protein>
    <submittedName>
        <fullName evidence="2">Coiled-coil domain-containing protein 42 like-2-like</fullName>
    </submittedName>
</protein>
<dbReference type="PANTHER" id="PTHR21683">
    <property type="entry name" value="COILED-COIL DOMAIN-CONTAINING PROTEIN 42 LIKE-2-LIKE-RELATED"/>
    <property type="match status" value="1"/>
</dbReference>
<name>A0AAV1GR76_XYRNO</name>
<sequence length="298" mass="35974">MSRGIIREAKKDPQYDRAMAWVDYNQKSQENQKLNTQRQELEKLLESLKMGEAELQEEFNAMARIQAHEKEFKRKRDAENIVDKVERERQEKLQKEEEIKRLQEEYAKLLNKRQEQKKLVQEYAVYNDYMEKVLKLTQFKDVEQLYNNSDKLQNMKEENLQTLTEYSCKIVEKREAFQALKSQFEIEESKRSREKVQQKSKLEKAHAEYWEWKGRYSEIMQTATEETIELGSIMFSALTHYKLTDEYRGNMCDKNVGFTDAEKMFDIVKYFYLDYEEILRHYDRQKIRHGGETAKTKA</sequence>
<proteinExistence type="predicted"/>
<evidence type="ECO:0000313" key="2">
    <source>
        <dbReference type="EMBL" id="CAJ1075331.1"/>
    </source>
</evidence>
<gene>
    <name evidence="2" type="ORF">XNOV1_A000024</name>
    <name evidence="3" type="ORF">XNOV1_A036129</name>
</gene>
<keyword evidence="1" id="KW-0175">Coiled coil</keyword>
<accession>A0AAV1GR76</accession>